<proteinExistence type="evidence at transcript level"/>
<accession>A0A0K8R732</accession>
<dbReference type="AlphaFoldDB" id="A0A0K8R732"/>
<evidence type="ECO:0000313" key="1">
    <source>
        <dbReference type="EMBL" id="JAA66871.1"/>
    </source>
</evidence>
<dbReference type="EMBL" id="GADI01006937">
    <property type="protein sequence ID" value="JAA66871.1"/>
    <property type="molecule type" value="mRNA"/>
</dbReference>
<name>A0A0K8R732_IXORI</name>
<reference evidence="1" key="1">
    <citation type="submission" date="2012-12" db="EMBL/GenBank/DDBJ databases">
        <title>Identification and characterization of a phenylalanine ammonia-lyase gene family in Isatis indigotica Fort.</title>
        <authorList>
            <person name="Liu Q."/>
            <person name="Chen J."/>
            <person name="Zhou X."/>
            <person name="Di P."/>
            <person name="Xiao Y."/>
            <person name="Xuan H."/>
            <person name="Zhang L."/>
            <person name="Chen W."/>
        </authorList>
    </citation>
    <scope>NUCLEOTIDE SEQUENCE</scope>
    <source>
        <tissue evidence="1">Salivary gland</tissue>
    </source>
</reference>
<sequence>MSVRLTRPWCCMVPCLVGGRVPEFTRSYSRVRVLYPWCSKTSPHPAFFNLCCHVIRSAGVTRIHLGKIWNTATV</sequence>
<protein>
    <submittedName>
        <fullName evidence="1">Uncharacterized protein</fullName>
    </submittedName>
</protein>
<organism evidence="1">
    <name type="scientific">Ixodes ricinus</name>
    <name type="common">Common tick</name>
    <name type="synonym">Acarus ricinus</name>
    <dbReference type="NCBI Taxonomy" id="34613"/>
    <lineage>
        <taxon>Eukaryota</taxon>
        <taxon>Metazoa</taxon>
        <taxon>Ecdysozoa</taxon>
        <taxon>Arthropoda</taxon>
        <taxon>Chelicerata</taxon>
        <taxon>Arachnida</taxon>
        <taxon>Acari</taxon>
        <taxon>Parasitiformes</taxon>
        <taxon>Ixodida</taxon>
        <taxon>Ixodoidea</taxon>
        <taxon>Ixodidae</taxon>
        <taxon>Ixodinae</taxon>
        <taxon>Ixodes</taxon>
    </lineage>
</organism>